<accession>A0A6P0UMQ2</accession>
<comment type="caution">
    <text evidence="2">The sequence shown here is derived from an EMBL/GenBank/DDBJ whole genome shotgun (WGS) entry which is preliminary data.</text>
</comment>
<dbReference type="InterPro" id="IPR038740">
    <property type="entry name" value="BioF2-like_GNAT_dom"/>
</dbReference>
<dbReference type="RefSeq" id="WP_163694001.1">
    <property type="nucleotide sequence ID" value="NZ_FXTW01000003.1"/>
</dbReference>
<name>A0A6P0UMQ2_9FLAO</name>
<dbReference type="GO" id="GO:0016740">
    <property type="term" value="F:transferase activity"/>
    <property type="evidence" value="ECO:0007669"/>
    <property type="project" value="UniProtKB-KW"/>
</dbReference>
<dbReference type="AlphaFoldDB" id="A0A6P0UMQ2"/>
<gene>
    <name evidence="2" type="ORF">GWK09_13520</name>
</gene>
<dbReference type="InterPro" id="IPR016181">
    <property type="entry name" value="Acyl_CoA_acyltransferase"/>
</dbReference>
<dbReference type="Gene3D" id="3.40.630.30">
    <property type="match status" value="1"/>
</dbReference>
<dbReference type="SUPFAM" id="SSF55729">
    <property type="entry name" value="Acyl-CoA N-acyltransferases (Nat)"/>
    <property type="match status" value="1"/>
</dbReference>
<feature type="domain" description="BioF2-like acetyltransferase" evidence="1">
    <location>
        <begin position="136"/>
        <end position="277"/>
    </location>
</feature>
<sequence length="329" mass="39374">MPDNPLYRKEFLIAYNKDEDVKLSYFFLSCNSEPCILMPIVFRRFNWSNNKEYWHAFSPYGYNGPLYNQGIDAKLLTRFWIEVDSWYQKNNVITEFIRFGLNKNWEEYSGIVFPTLVNICGRILEKKEQWLNFKPKVRNNYRKALRENLECKIYHKKVPKNKISEFYSVYIDTMKRVDAENSFLYSLEFFEKLILNNLNRTAIAILYKNKIPISVELLLLSSSEILSFLGGTLAEYFYTRPNDFLKIEVINWARLNGFSFYILGGGRKNNDNLFQYKKSFFYHDPERIFHTGRKIIKEDIYKQICNSFGYEPDSFKEPNLSFPIYLKKL</sequence>
<reference evidence="2 3" key="1">
    <citation type="submission" date="2020-01" db="EMBL/GenBank/DDBJ databases">
        <title>Muriicola jejuensis KCTC 22299.</title>
        <authorList>
            <person name="Wang G."/>
        </authorList>
    </citation>
    <scope>NUCLEOTIDE SEQUENCE [LARGE SCALE GENOMIC DNA]</scope>
    <source>
        <strain evidence="2 3">KCTC 22299</strain>
    </source>
</reference>
<evidence type="ECO:0000259" key="1">
    <source>
        <dbReference type="Pfam" id="PF13480"/>
    </source>
</evidence>
<protein>
    <submittedName>
        <fullName evidence="2">GNAT family N-acetyltransferase</fullName>
    </submittedName>
</protein>
<organism evidence="2 3">
    <name type="scientific">Muriicola jejuensis</name>
    <dbReference type="NCBI Taxonomy" id="504488"/>
    <lineage>
        <taxon>Bacteria</taxon>
        <taxon>Pseudomonadati</taxon>
        <taxon>Bacteroidota</taxon>
        <taxon>Flavobacteriia</taxon>
        <taxon>Flavobacteriales</taxon>
        <taxon>Flavobacteriaceae</taxon>
        <taxon>Muriicola</taxon>
    </lineage>
</organism>
<evidence type="ECO:0000313" key="2">
    <source>
        <dbReference type="EMBL" id="NER11546.1"/>
    </source>
</evidence>
<dbReference type="Pfam" id="PF13480">
    <property type="entry name" value="Acetyltransf_6"/>
    <property type="match status" value="1"/>
</dbReference>
<proteinExistence type="predicted"/>
<keyword evidence="2" id="KW-0808">Transferase</keyword>
<keyword evidence="3" id="KW-1185">Reference proteome</keyword>
<dbReference type="EMBL" id="JAABOP010000005">
    <property type="protein sequence ID" value="NER11546.1"/>
    <property type="molecule type" value="Genomic_DNA"/>
</dbReference>
<evidence type="ECO:0000313" key="3">
    <source>
        <dbReference type="Proteomes" id="UP000468443"/>
    </source>
</evidence>
<dbReference type="Proteomes" id="UP000468443">
    <property type="component" value="Unassembled WGS sequence"/>
</dbReference>